<sequence>MASTTDQQIANLSAAMLAMAGELRGIVKQSVQEAVREEIARLVESGALIPAGAVAAAAPAPAPEPPPPAPPEPQPDAEPVVDDDHARLLMADNFDLIRLSLAELVERLDLTRDYVAGLAPAAGEQDQITTTTTELNAVINATETATNQILETAEAIQLALDENADRLGVELYQALGSHVIDLMTACGFQDITGQRIAASMHTLLHLDAELRRLVELWEIEEGRARSEIIRNRPGDTREDKHLLHGPQHEGMGMSQDDIDNMMKF</sequence>
<accession>A0A286GLH0</accession>
<keyword evidence="3" id="KW-1185">Reference proteome</keyword>
<reference evidence="2 3" key="1">
    <citation type="submission" date="2017-09" db="EMBL/GenBank/DDBJ databases">
        <authorList>
            <person name="Ehlers B."/>
            <person name="Leendertz F.H."/>
        </authorList>
    </citation>
    <scope>NUCLEOTIDE SEQUENCE [LARGE SCALE GENOMIC DNA]</scope>
    <source>
        <strain evidence="2 3">USBA 140</strain>
    </source>
</reference>
<dbReference type="OrthoDB" id="7269965at2"/>
<feature type="compositionally biased region" description="Pro residues" evidence="1">
    <location>
        <begin position="60"/>
        <end position="76"/>
    </location>
</feature>
<dbReference type="Proteomes" id="UP000219621">
    <property type="component" value="Unassembled WGS sequence"/>
</dbReference>
<feature type="region of interest" description="Disordered" evidence="1">
    <location>
        <begin position="55"/>
        <end position="80"/>
    </location>
</feature>
<evidence type="ECO:0000313" key="3">
    <source>
        <dbReference type="Proteomes" id="UP000219621"/>
    </source>
</evidence>
<dbReference type="Gene3D" id="1.10.287.500">
    <property type="entry name" value="Helix hairpin bin"/>
    <property type="match status" value="1"/>
</dbReference>
<proteinExistence type="predicted"/>
<organism evidence="2 3">
    <name type="scientific">Caenispirillum bisanense</name>
    <dbReference type="NCBI Taxonomy" id="414052"/>
    <lineage>
        <taxon>Bacteria</taxon>
        <taxon>Pseudomonadati</taxon>
        <taxon>Pseudomonadota</taxon>
        <taxon>Alphaproteobacteria</taxon>
        <taxon>Rhodospirillales</taxon>
        <taxon>Novispirillaceae</taxon>
        <taxon>Caenispirillum</taxon>
    </lineage>
</organism>
<evidence type="ECO:0008006" key="4">
    <source>
        <dbReference type="Google" id="ProtNLM"/>
    </source>
</evidence>
<dbReference type="SUPFAM" id="SSF75708">
    <property type="entry name" value="Chemotaxis phosphatase CheZ"/>
    <property type="match status" value="1"/>
</dbReference>
<dbReference type="AlphaFoldDB" id="A0A286GLH0"/>
<gene>
    <name evidence="2" type="ORF">SAMN05421508_105299</name>
</gene>
<evidence type="ECO:0000313" key="2">
    <source>
        <dbReference type="EMBL" id="SOD96387.1"/>
    </source>
</evidence>
<evidence type="ECO:0000256" key="1">
    <source>
        <dbReference type="SAM" id="MobiDB-lite"/>
    </source>
</evidence>
<dbReference type="RefSeq" id="WP_097279668.1">
    <property type="nucleotide sequence ID" value="NZ_OCNJ01000005.1"/>
</dbReference>
<feature type="compositionally biased region" description="Basic and acidic residues" evidence="1">
    <location>
        <begin position="230"/>
        <end position="242"/>
    </location>
</feature>
<name>A0A286GLH0_9PROT</name>
<dbReference type="EMBL" id="OCNJ01000005">
    <property type="protein sequence ID" value="SOD96387.1"/>
    <property type="molecule type" value="Genomic_DNA"/>
</dbReference>
<protein>
    <recommendedName>
        <fullName evidence="4">Chemotaxis protein CheZ</fullName>
    </recommendedName>
</protein>
<feature type="region of interest" description="Disordered" evidence="1">
    <location>
        <begin position="230"/>
        <end position="256"/>
    </location>
</feature>